<dbReference type="Proteomes" id="UP000044602">
    <property type="component" value="Unassembled WGS sequence"/>
</dbReference>
<protein>
    <submittedName>
        <fullName evidence="2">Uncharacterized protein</fullName>
    </submittedName>
</protein>
<name>A0A0G4MTN2_VERLO</name>
<organism evidence="2 3">
    <name type="scientific">Verticillium longisporum</name>
    <name type="common">Verticillium dahliae var. longisporum</name>
    <dbReference type="NCBI Taxonomy" id="100787"/>
    <lineage>
        <taxon>Eukaryota</taxon>
        <taxon>Fungi</taxon>
        <taxon>Dikarya</taxon>
        <taxon>Ascomycota</taxon>
        <taxon>Pezizomycotina</taxon>
        <taxon>Sordariomycetes</taxon>
        <taxon>Hypocreomycetidae</taxon>
        <taxon>Glomerellales</taxon>
        <taxon>Plectosphaerellaceae</taxon>
        <taxon>Verticillium</taxon>
    </lineage>
</organism>
<dbReference type="STRING" id="100787.A0A0G4MTN2"/>
<evidence type="ECO:0000313" key="3">
    <source>
        <dbReference type="Proteomes" id="UP000044602"/>
    </source>
</evidence>
<accession>A0A0G4MTN2</accession>
<dbReference type="PANTHER" id="PTHR38049:SF1">
    <property type="entry name" value="PROTEIN KINASE DOMAIN-CONTAINING PROTEIN"/>
    <property type="match status" value="1"/>
</dbReference>
<gene>
    <name evidence="2" type="ORF">BN1708_007409</name>
</gene>
<reference evidence="3" key="1">
    <citation type="submission" date="2015-05" db="EMBL/GenBank/DDBJ databases">
        <authorList>
            <person name="Fogelqvist Johan"/>
        </authorList>
    </citation>
    <scope>NUCLEOTIDE SEQUENCE [LARGE SCALE GENOMIC DNA]</scope>
</reference>
<dbReference type="PANTHER" id="PTHR38049">
    <property type="entry name" value="RICIN B LECTIN DOMAIN-CONTAINING PROTEIN"/>
    <property type="match status" value="1"/>
</dbReference>
<evidence type="ECO:0000313" key="2">
    <source>
        <dbReference type="EMBL" id="CRK37542.1"/>
    </source>
</evidence>
<dbReference type="EMBL" id="CVQH01024750">
    <property type="protein sequence ID" value="CRK37542.1"/>
    <property type="molecule type" value="Genomic_DNA"/>
</dbReference>
<keyword evidence="3" id="KW-1185">Reference proteome</keyword>
<evidence type="ECO:0000256" key="1">
    <source>
        <dbReference type="SAM" id="MobiDB-lite"/>
    </source>
</evidence>
<feature type="compositionally biased region" description="Gly residues" evidence="1">
    <location>
        <begin position="291"/>
        <end position="304"/>
    </location>
</feature>
<sequence length="401" mass="42820">MIVQHLASIGLADTTNPYFSKALESSLTEWLASATDQKFRLAHSHQRRNVRHRPSAAMDIIALLAIAAIPTVIGTGQAISAQKRENEAQKEKVKFGIGADLTIDGHMEEASGVLIDGQMFLDHSKSPVKGFPFSGWYFMYPGEEQHMGLVSMTSNDPPAMGWIFVDADTRAVRFGGRKDTVDHVIGPWHWTPNEKYVSLRGSGDGFAAVRADEEGSRWAVYWDPDGSLAQQTPVDRYVPIGLKRQLALGINSQDTKYASEDEGSEEAPRQRRSRKDKTKSKRKSKRSESEQGGGGPLGGLGGLGGLDGAGDTVSGLANGATGALGGVAGGALGGGGGGGGDKSDTLRLRLDLNLDIEITLKARIHGDLELALLYRPCSYQVSSQKDGLAVQASTSKTVQMG</sequence>
<dbReference type="AlphaFoldDB" id="A0A0G4MTN2"/>
<feature type="region of interest" description="Disordered" evidence="1">
    <location>
        <begin position="254"/>
        <end position="304"/>
    </location>
</feature>
<proteinExistence type="predicted"/>
<feature type="compositionally biased region" description="Basic residues" evidence="1">
    <location>
        <begin position="270"/>
        <end position="285"/>
    </location>
</feature>